<sequence length="282" mass="30383">MTDSPSRKPAKESRGLEVEGVSVRYGGHLALDTLSLTAPLGRITGLIGPNGAGKTTTFNACTGLLRPTTGTVRLFGEDVTHAAPQVRAQRGLGRTFQRMELFDSLTVRANVALGREAAMAGSKPWRHLVPARGNRARVSEVTDQALELCDITHLATRQAAALSTGQRRLVELARVIAGGFQVLLLDEPSSGLDRVETARFGEILEGLLEARELGILLVEHDMSLVMKICGYIHVLDFGKPIFEGTAEQVRTSELVRAAYLGDESVETEVEAEEHSSSQTRAG</sequence>
<dbReference type="PANTHER" id="PTHR45772">
    <property type="entry name" value="CONSERVED COMPONENT OF ABC TRANSPORTER FOR NATURAL AMINO ACIDS-RELATED"/>
    <property type="match status" value="1"/>
</dbReference>
<evidence type="ECO:0000256" key="2">
    <source>
        <dbReference type="ARBA" id="ARBA00022741"/>
    </source>
</evidence>
<dbReference type="Gene3D" id="3.40.50.300">
    <property type="entry name" value="P-loop containing nucleotide triphosphate hydrolases"/>
    <property type="match status" value="1"/>
</dbReference>
<dbReference type="SMART" id="SM00382">
    <property type="entry name" value="AAA"/>
    <property type="match status" value="1"/>
</dbReference>
<keyword evidence="1" id="KW-0813">Transport</keyword>
<name>A0ABN1GUE1_9ACTN</name>
<comment type="caution">
    <text evidence="5">The sequence shown here is derived from an EMBL/GenBank/DDBJ whole genome shotgun (WGS) entry which is preliminary data.</text>
</comment>
<dbReference type="PROSITE" id="PS50893">
    <property type="entry name" value="ABC_TRANSPORTER_2"/>
    <property type="match status" value="1"/>
</dbReference>
<evidence type="ECO:0000313" key="5">
    <source>
        <dbReference type="EMBL" id="GAA0619808.1"/>
    </source>
</evidence>
<dbReference type="Proteomes" id="UP001500957">
    <property type="component" value="Unassembled WGS sequence"/>
</dbReference>
<dbReference type="RefSeq" id="WP_344604771.1">
    <property type="nucleotide sequence ID" value="NZ_BAAAHE010000017.1"/>
</dbReference>
<keyword evidence="6" id="KW-1185">Reference proteome</keyword>
<dbReference type="Pfam" id="PF00005">
    <property type="entry name" value="ABC_tran"/>
    <property type="match status" value="1"/>
</dbReference>
<keyword evidence="3" id="KW-0067">ATP-binding</keyword>
<dbReference type="SUPFAM" id="SSF52540">
    <property type="entry name" value="P-loop containing nucleoside triphosphate hydrolases"/>
    <property type="match status" value="1"/>
</dbReference>
<dbReference type="InterPro" id="IPR027417">
    <property type="entry name" value="P-loop_NTPase"/>
</dbReference>
<dbReference type="InterPro" id="IPR003593">
    <property type="entry name" value="AAA+_ATPase"/>
</dbReference>
<protein>
    <recommendedName>
        <fullName evidence="4">ABC transporter domain-containing protein</fullName>
    </recommendedName>
</protein>
<evidence type="ECO:0000256" key="1">
    <source>
        <dbReference type="ARBA" id="ARBA00022448"/>
    </source>
</evidence>
<dbReference type="InterPro" id="IPR003439">
    <property type="entry name" value="ABC_transporter-like_ATP-bd"/>
</dbReference>
<dbReference type="Pfam" id="PF12399">
    <property type="entry name" value="BCA_ABC_TP_C"/>
    <property type="match status" value="1"/>
</dbReference>
<accession>A0ABN1GUE1</accession>
<dbReference type="EMBL" id="BAAAHE010000017">
    <property type="protein sequence ID" value="GAA0619808.1"/>
    <property type="molecule type" value="Genomic_DNA"/>
</dbReference>
<feature type="domain" description="ABC transporter" evidence="4">
    <location>
        <begin position="16"/>
        <end position="262"/>
    </location>
</feature>
<evidence type="ECO:0000256" key="3">
    <source>
        <dbReference type="ARBA" id="ARBA00022840"/>
    </source>
</evidence>
<dbReference type="InterPro" id="IPR032823">
    <property type="entry name" value="BCA_ABC_TP_C"/>
</dbReference>
<organism evidence="5 6">
    <name type="scientific">Sporichthya brevicatena</name>
    <dbReference type="NCBI Taxonomy" id="171442"/>
    <lineage>
        <taxon>Bacteria</taxon>
        <taxon>Bacillati</taxon>
        <taxon>Actinomycetota</taxon>
        <taxon>Actinomycetes</taxon>
        <taxon>Sporichthyales</taxon>
        <taxon>Sporichthyaceae</taxon>
        <taxon>Sporichthya</taxon>
    </lineage>
</organism>
<proteinExistence type="predicted"/>
<evidence type="ECO:0000313" key="6">
    <source>
        <dbReference type="Proteomes" id="UP001500957"/>
    </source>
</evidence>
<evidence type="ECO:0000259" key="4">
    <source>
        <dbReference type="PROSITE" id="PS50893"/>
    </source>
</evidence>
<dbReference type="InterPro" id="IPR051120">
    <property type="entry name" value="ABC_AA/LPS_Transport"/>
</dbReference>
<dbReference type="CDD" id="cd03219">
    <property type="entry name" value="ABC_Mj1267_LivG_branched"/>
    <property type="match status" value="1"/>
</dbReference>
<keyword evidence="2" id="KW-0547">Nucleotide-binding</keyword>
<gene>
    <name evidence="5" type="ORF">GCM10009547_22860</name>
</gene>
<reference evidence="5 6" key="1">
    <citation type="journal article" date="2019" name="Int. J. Syst. Evol. Microbiol.">
        <title>The Global Catalogue of Microorganisms (GCM) 10K type strain sequencing project: providing services to taxonomists for standard genome sequencing and annotation.</title>
        <authorList>
            <consortium name="The Broad Institute Genomics Platform"/>
            <consortium name="The Broad Institute Genome Sequencing Center for Infectious Disease"/>
            <person name="Wu L."/>
            <person name="Ma J."/>
        </authorList>
    </citation>
    <scope>NUCLEOTIDE SEQUENCE [LARGE SCALE GENOMIC DNA]</scope>
    <source>
        <strain evidence="5 6">JCM 10671</strain>
    </source>
</reference>